<evidence type="ECO:0000313" key="2">
    <source>
        <dbReference type="EMBL" id="AII85643.1"/>
    </source>
</evidence>
<accession>A0AAN0RGB6</accession>
<dbReference type="InterPro" id="IPR050767">
    <property type="entry name" value="Sel1_AlgK"/>
</dbReference>
<dbReference type="Gene3D" id="1.25.40.10">
    <property type="entry name" value="Tetratricopeptide repeat domain"/>
    <property type="match status" value="1"/>
</dbReference>
<evidence type="ECO:0008006" key="4">
    <source>
        <dbReference type="Google" id="ProtNLM"/>
    </source>
</evidence>
<organism evidence="2 3">
    <name type="scientific">Planktomarina temperata RCA23</name>
    <dbReference type="NCBI Taxonomy" id="666509"/>
    <lineage>
        <taxon>Bacteria</taxon>
        <taxon>Pseudomonadati</taxon>
        <taxon>Pseudomonadota</taxon>
        <taxon>Alphaproteobacteria</taxon>
        <taxon>Rhodobacterales</taxon>
        <taxon>Paracoccaceae</taxon>
        <taxon>Planktomarina</taxon>
    </lineage>
</organism>
<name>A0AAN0RGB6_9RHOB</name>
<gene>
    <name evidence="2" type="ORF">RCA23_c00700</name>
</gene>
<feature type="signal peptide" evidence="1">
    <location>
        <begin position="1"/>
        <end position="26"/>
    </location>
</feature>
<protein>
    <recommendedName>
        <fullName evidence="4">Sel1 repeat family protein</fullName>
    </recommendedName>
</protein>
<dbReference type="EMBL" id="CP003984">
    <property type="protein sequence ID" value="AII85643.1"/>
    <property type="molecule type" value="Genomic_DNA"/>
</dbReference>
<keyword evidence="1" id="KW-0732">Signal</keyword>
<dbReference type="InterPro" id="IPR011990">
    <property type="entry name" value="TPR-like_helical_dom_sf"/>
</dbReference>
<reference evidence="2 3" key="1">
    <citation type="journal article" date="2014" name="ISME J.">
        <title>Adaptation of an abundant Roseobacter RCA organism to pelagic systems revealed by genomic and transcriptomic analyses.</title>
        <authorList>
            <person name="Voget S."/>
            <person name="Wemheuer B."/>
            <person name="Brinkhoff T."/>
            <person name="Vollmers J."/>
            <person name="Dietrich S."/>
            <person name="Giebel H.A."/>
            <person name="Beardsley C."/>
            <person name="Sardemann C."/>
            <person name="Bakenhus I."/>
            <person name="Billerbeck S."/>
            <person name="Daniel R."/>
            <person name="Simon M."/>
        </authorList>
    </citation>
    <scope>NUCLEOTIDE SEQUENCE [LARGE SCALE GENOMIC DNA]</scope>
    <source>
        <strain evidence="2 3">RCA23</strain>
    </source>
</reference>
<dbReference type="Pfam" id="PF08238">
    <property type="entry name" value="Sel1"/>
    <property type="match status" value="3"/>
</dbReference>
<evidence type="ECO:0000256" key="1">
    <source>
        <dbReference type="SAM" id="SignalP"/>
    </source>
</evidence>
<dbReference type="SUPFAM" id="SSF81901">
    <property type="entry name" value="HCP-like"/>
    <property type="match status" value="1"/>
</dbReference>
<dbReference type="KEGG" id="ptp:RCA23_c00700"/>
<dbReference type="SMART" id="SM00671">
    <property type="entry name" value="SEL1"/>
    <property type="match status" value="3"/>
</dbReference>
<dbReference type="InterPro" id="IPR006597">
    <property type="entry name" value="Sel1-like"/>
</dbReference>
<dbReference type="Proteomes" id="UP000028680">
    <property type="component" value="Chromosome"/>
</dbReference>
<sequence length="184" mass="20233">MDAMQHFNRISAVICLLLSCAPRAYAQDNRHGETMGAAVAKTKLAGVYQHGHSGLQDPAKALAGFHRAASQGDVEAQYNLAKMYEDQDSVLFDYSKAHSWYRLAATNGHRGAQSRLGLLFEFGKGVAQSRVQAHMWYSIAFSNGNKAAAFWRDSLAGDLEPYEILTAQILVQECLSSRYRNCGG</sequence>
<proteinExistence type="predicted"/>
<dbReference type="PANTHER" id="PTHR11102:SF160">
    <property type="entry name" value="ERAD-ASSOCIATED E3 UBIQUITIN-PROTEIN LIGASE COMPONENT HRD3"/>
    <property type="match status" value="1"/>
</dbReference>
<dbReference type="PANTHER" id="PTHR11102">
    <property type="entry name" value="SEL-1-LIKE PROTEIN"/>
    <property type="match status" value="1"/>
</dbReference>
<evidence type="ECO:0000313" key="3">
    <source>
        <dbReference type="Proteomes" id="UP000028680"/>
    </source>
</evidence>
<keyword evidence="3" id="KW-1185">Reference proteome</keyword>
<feature type="chain" id="PRO_5042834805" description="Sel1 repeat family protein" evidence="1">
    <location>
        <begin position="27"/>
        <end position="184"/>
    </location>
</feature>
<dbReference type="AlphaFoldDB" id="A0AAN0RGB6"/>